<evidence type="ECO:0000313" key="1">
    <source>
        <dbReference type="EMBL" id="KAK3758041.1"/>
    </source>
</evidence>
<organism evidence="1 2">
    <name type="scientific">Elysia crispata</name>
    <name type="common">lettuce slug</name>
    <dbReference type="NCBI Taxonomy" id="231223"/>
    <lineage>
        <taxon>Eukaryota</taxon>
        <taxon>Metazoa</taxon>
        <taxon>Spiralia</taxon>
        <taxon>Lophotrochozoa</taxon>
        <taxon>Mollusca</taxon>
        <taxon>Gastropoda</taxon>
        <taxon>Heterobranchia</taxon>
        <taxon>Euthyneura</taxon>
        <taxon>Panpulmonata</taxon>
        <taxon>Sacoglossa</taxon>
        <taxon>Placobranchoidea</taxon>
        <taxon>Plakobranchidae</taxon>
        <taxon>Elysia</taxon>
    </lineage>
</organism>
<reference evidence="1" key="1">
    <citation type="journal article" date="2023" name="G3 (Bethesda)">
        <title>A reference genome for the long-term kleptoplast-retaining sea slug Elysia crispata morphotype clarki.</title>
        <authorList>
            <person name="Eastman K.E."/>
            <person name="Pendleton A.L."/>
            <person name="Shaikh M.A."/>
            <person name="Suttiyut T."/>
            <person name="Ogas R."/>
            <person name="Tomko P."/>
            <person name="Gavelis G."/>
            <person name="Widhalm J.R."/>
            <person name="Wisecaver J.H."/>
        </authorList>
    </citation>
    <scope>NUCLEOTIDE SEQUENCE</scope>
    <source>
        <strain evidence="1">ECLA1</strain>
    </source>
</reference>
<dbReference type="AlphaFoldDB" id="A0AAE1D5F1"/>
<evidence type="ECO:0000313" key="2">
    <source>
        <dbReference type="Proteomes" id="UP001283361"/>
    </source>
</evidence>
<dbReference type="EMBL" id="JAWDGP010005301">
    <property type="protein sequence ID" value="KAK3758041.1"/>
    <property type="molecule type" value="Genomic_DNA"/>
</dbReference>
<name>A0AAE1D5F1_9GAST</name>
<proteinExistence type="predicted"/>
<dbReference type="Proteomes" id="UP001283361">
    <property type="component" value="Unassembled WGS sequence"/>
</dbReference>
<keyword evidence="2" id="KW-1185">Reference proteome</keyword>
<accession>A0AAE1D5F1</accession>
<comment type="caution">
    <text evidence="1">The sequence shown here is derived from an EMBL/GenBank/DDBJ whole genome shotgun (WGS) entry which is preliminary data.</text>
</comment>
<sequence>MMLQQSNKSQRRQYALKLPEFLPLTFTMPNVSIGYGTLPPDILSRDIHVILTCYKNLALTRRGTEPSLFGPIFLYGNSDFDSFLLFSIIWPVVRKHVLKAQRWKVMRKEHSKMQSAQLFLTHTAVNGYPS</sequence>
<gene>
    <name evidence="1" type="ORF">RRG08_006620</name>
</gene>
<protein>
    <submittedName>
        <fullName evidence="1">Uncharacterized protein</fullName>
    </submittedName>
</protein>